<accession>A0A251RNY0</accession>
<reference evidence="3" key="2">
    <citation type="submission" date="2017-02" db="EMBL/GenBank/DDBJ databases">
        <title>Sunflower complete genome.</title>
        <authorList>
            <person name="Langlade N."/>
            <person name="Munos S."/>
        </authorList>
    </citation>
    <scope>NUCLEOTIDE SEQUENCE [LARGE SCALE GENOMIC DNA]</scope>
    <source>
        <tissue evidence="3">Leaves</tissue>
    </source>
</reference>
<dbReference type="InParanoid" id="A0A251RNY0"/>
<protein>
    <submittedName>
        <fullName evidence="3">Uncharacterized protein</fullName>
    </submittedName>
</protein>
<dbReference type="EMBL" id="CM007906">
    <property type="protein sequence ID" value="OTF86208.1"/>
    <property type="molecule type" value="Genomic_DNA"/>
</dbReference>
<dbReference type="EMBL" id="MNCJ02000332">
    <property type="protein sequence ID" value="KAF5755143.1"/>
    <property type="molecule type" value="Genomic_DNA"/>
</dbReference>
<evidence type="ECO:0000313" key="4">
    <source>
        <dbReference type="Proteomes" id="UP000215914"/>
    </source>
</evidence>
<evidence type="ECO:0000256" key="1">
    <source>
        <dbReference type="SAM" id="MobiDB-lite"/>
    </source>
</evidence>
<dbReference type="Proteomes" id="UP000215914">
    <property type="component" value="Chromosome 17"/>
</dbReference>
<dbReference type="Gramene" id="mRNA:HanXRQr2_Chr17g0799311">
    <property type="protein sequence ID" value="mRNA:HanXRQr2_Chr17g0799311"/>
    <property type="gene ID" value="HanXRQr2_Chr17g0799311"/>
</dbReference>
<gene>
    <name evidence="3" type="ORF">HannXRQ_Chr17g0548281</name>
    <name evidence="2" type="ORF">HanXRQr2_Chr17g0799311</name>
</gene>
<dbReference type="AlphaFoldDB" id="A0A251RNY0"/>
<reference evidence="2 4" key="1">
    <citation type="journal article" date="2017" name="Nature">
        <title>The sunflower genome provides insights into oil metabolism, flowering and Asterid evolution.</title>
        <authorList>
            <person name="Badouin H."/>
            <person name="Gouzy J."/>
            <person name="Grassa C.J."/>
            <person name="Murat F."/>
            <person name="Staton S.E."/>
            <person name="Cottret L."/>
            <person name="Lelandais-Briere C."/>
            <person name="Owens G.L."/>
            <person name="Carrere S."/>
            <person name="Mayjonade B."/>
            <person name="Legrand L."/>
            <person name="Gill N."/>
            <person name="Kane N.C."/>
            <person name="Bowers J.E."/>
            <person name="Hubner S."/>
            <person name="Bellec A."/>
            <person name="Berard A."/>
            <person name="Berges H."/>
            <person name="Blanchet N."/>
            <person name="Boniface M.C."/>
            <person name="Brunel D."/>
            <person name="Catrice O."/>
            <person name="Chaidir N."/>
            <person name="Claudel C."/>
            <person name="Donnadieu C."/>
            <person name="Faraut T."/>
            <person name="Fievet G."/>
            <person name="Helmstetter N."/>
            <person name="King M."/>
            <person name="Knapp S.J."/>
            <person name="Lai Z."/>
            <person name="Le Paslier M.C."/>
            <person name="Lippi Y."/>
            <person name="Lorenzon L."/>
            <person name="Mandel J.R."/>
            <person name="Marage G."/>
            <person name="Marchand G."/>
            <person name="Marquand E."/>
            <person name="Bret-Mestries E."/>
            <person name="Morien E."/>
            <person name="Nambeesan S."/>
            <person name="Nguyen T."/>
            <person name="Pegot-Espagnet P."/>
            <person name="Pouilly N."/>
            <person name="Raftis F."/>
            <person name="Sallet E."/>
            <person name="Schiex T."/>
            <person name="Thomas J."/>
            <person name="Vandecasteele C."/>
            <person name="Vares D."/>
            <person name="Vear F."/>
            <person name="Vautrin S."/>
            <person name="Crespi M."/>
            <person name="Mangin B."/>
            <person name="Burke J.M."/>
            <person name="Salse J."/>
            <person name="Munos S."/>
            <person name="Vincourt P."/>
            <person name="Rieseberg L.H."/>
            <person name="Langlade N.B."/>
        </authorList>
    </citation>
    <scope>NUCLEOTIDE SEQUENCE [LARGE SCALE GENOMIC DNA]</scope>
    <source>
        <strain evidence="4">cv. SF193</strain>
        <tissue evidence="2">Leaves</tissue>
    </source>
</reference>
<evidence type="ECO:0000313" key="3">
    <source>
        <dbReference type="EMBL" id="OTF86208.1"/>
    </source>
</evidence>
<reference evidence="2" key="3">
    <citation type="submission" date="2020-06" db="EMBL/GenBank/DDBJ databases">
        <title>Helianthus annuus Genome sequencing and assembly Release 2.</title>
        <authorList>
            <person name="Gouzy J."/>
            <person name="Langlade N."/>
            <person name="Munos S."/>
        </authorList>
    </citation>
    <scope>NUCLEOTIDE SEQUENCE</scope>
    <source>
        <tissue evidence="2">Leaves</tissue>
    </source>
</reference>
<feature type="region of interest" description="Disordered" evidence="1">
    <location>
        <begin position="1"/>
        <end position="78"/>
    </location>
</feature>
<organism evidence="3 4">
    <name type="scientific">Helianthus annuus</name>
    <name type="common">Common sunflower</name>
    <dbReference type="NCBI Taxonomy" id="4232"/>
    <lineage>
        <taxon>Eukaryota</taxon>
        <taxon>Viridiplantae</taxon>
        <taxon>Streptophyta</taxon>
        <taxon>Embryophyta</taxon>
        <taxon>Tracheophyta</taxon>
        <taxon>Spermatophyta</taxon>
        <taxon>Magnoliopsida</taxon>
        <taxon>eudicotyledons</taxon>
        <taxon>Gunneridae</taxon>
        <taxon>Pentapetalae</taxon>
        <taxon>asterids</taxon>
        <taxon>campanulids</taxon>
        <taxon>Asterales</taxon>
        <taxon>Asteraceae</taxon>
        <taxon>Asteroideae</taxon>
        <taxon>Heliantheae alliance</taxon>
        <taxon>Heliantheae</taxon>
        <taxon>Helianthus</taxon>
    </lineage>
</organism>
<evidence type="ECO:0000313" key="2">
    <source>
        <dbReference type="EMBL" id="KAF5755143.1"/>
    </source>
</evidence>
<keyword evidence="4" id="KW-1185">Reference proteome</keyword>
<sequence length="169" mass="19243">MESDCASNEPEMQQKRIRISWKQEGKGPSSTLPHPSEEMSDSESNGFADFGCTQMEPPTHSVSEESFVRSKNKREKRTDKEALDSMLIEVADSIIKITKILIEKHNLSNDMDACMEKLETMGWGELDVKYQTALLLFGESADIRKVWLRLRPHSCELWVKNAGAKYGLF</sequence>
<proteinExistence type="predicted"/>
<name>A0A251RNY0_HELAN</name>